<feature type="domain" description="SOWAHA-C winged helix-turn-helix" evidence="4">
    <location>
        <begin position="10"/>
        <end position="88"/>
    </location>
</feature>
<keyword evidence="6" id="KW-1185">Reference proteome</keyword>
<evidence type="ECO:0000313" key="6">
    <source>
        <dbReference type="Proteomes" id="UP001209878"/>
    </source>
</evidence>
<evidence type="ECO:0000256" key="3">
    <source>
        <dbReference type="SAM" id="MobiDB-lite"/>
    </source>
</evidence>
<dbReference type="Proteomes" id="UP001209878">
    <property type="component" value="Unassembled WGS sequence"/>
</dbReference>
<evidence type="ECO:0000256" key="2">
    <source>
        <dbReference type="ARBA" id="ARBA00023043"/>
    </source>
</evidence>
<dbReference type="EMBL" id="JAODUO010000096">
    <property type="protein sequence ID" value="KAK2189802.1"/>
    <property type="molecule type" value="Genomic_DNA"/>
</dbReference>
<dbReference type="InterPro" id="IPR058889">
    <property type="entry name" value="WHD_SOWAHA-C"/>
</dbReference>
<evidence type="ECO:0000313" key="5">
    <source>
        <dbReference type="EMBL" id="KAK2189802.1"/>
    </source>
</evidence>
<accession>A0AAD9P7Y6</accession>
<feature type="compositionally biased region" description="Low complexity" evidence="3">
    <location>
        <begin position="239"/>
        <end position="248"/>
    </location>
</feature>
<organism evidence="5 6">
    <name type="scientific">Ridgeia piscesae</name>
    <name type="common">Tubeworm</name>
    <dbReference type="NCBI Taxonomy" id="27915"/>
    <lineage>
        <taxon>Eukaryota</taxon>
        <taxon>Metazoa</taxon>
        <taxon>Spiralia</taxon>
        <taxon>Lophotrochozoa</taxon>
        <taxon>Annelida</taxon>
        <taxon>Polychaeta</taxon>
        <taxon>Sedentaria</taxon>
        <taxon>Canalipalpata</taxon>
        <taxon>Sabellida</taxon>
        <taxon>Siboglinidae</taxon>
        <taxon>Ridgeia</taxon>
    </lineage>
</organism>
<evidence type="ECO:0000256" key="1">
    <source>
        <dbReference type="ARBA" id="ARBA00022737"/>
    </source>
</evidence>
<keyword evidence="2" id="KW-0040">ANK repeat</keyword>
<dbReference type="PANTHER" id="PTHR14491">
    <property type="entry name" value="SOSONDOWAH, ISOFORM G"/>
    <property type="match status" value="1"/>
</dbReference>
<name>A0AAD9P7Y6_RIDPI</name>
<feature type="region of interest" description="Disordered" evidence="3">
    <location>
        <begin position="83"/>
        <end position="359"/>
    </location>
</feature>
<keyword evidence="1" id="KW-0677">Repeat</keyword>
<proteinExistence type="predicted"/>
<dbReference type="AlphaFoldDB" id="A0AAD9P7Y6"/>
<dbReference type="PANTHER" id="PTHR14491:SF7">
    <property type="entry name" value="SOSONDOWAH, ISOFORM G"/>
    <property type="match status" value="1"/>
</dbReference>
<protein>
    <recommendedName>
        <fullName evidence="4">SOWAHA-C winged helix-turn-helix domain-containing protein</fullName>
    </recommendedName>
</protein>
<feature type="compositionally biased region" description="Low complexity" evidence="3">
    <location>
        <begin position="83"/>
        <end position="94"/>
    </location>
</feature>
<feature type="compositionally biased region" description="Basic and acidic residues" evidence="3">
    <location>
        <begin position="332"/>
        <end position="345"/>
    </location>
</feature>
<dbReference type="Pfam" id="PF25877">
    <property type="entry name" value="WHD_SOWAH"/>
    <property type="match status" value="1"/>
</dbReference>
<gene>
    <name evidence="5" type="ORF">NP493_96g05039</name>
</gene>
<evidence type="ECO:0000259" key="4">
    <source>
        <dbReference type="Pfam" id="PF25877"/>
    </source>
</evidence>
<feature type="compositionally biased region" description="Polar residues" evidence="3">
    <location>
        <begin position="148"/>
        <end position="158"/>
    </location>
</feature>
<sequence>MADGSDPLFSLDVVRDFIVSRGGKVSNHELVSHFKHFLMILGEKVANRQKFKTFVNTLASVKLDASGEKLLVLKRKFREGIYSSSGSTGAASGETEGGDGAPKAKVESAADAAEPTEDVDKDTVPAGAEAASGTEQEPEETVEKASQEGPQTTETGQESAAAGADIAETDEQTTESSASVASDDGVFVDAVEQLPVAKEDTEASAAAEAKESSKESSPAAEVGDTAETSPSTEGRDSVFSEVVSEAESLPSPDDIAKAAVEAAMAPDLGEEKEADSTDASNENDVCVTPLKQVAGEEGTTNTPMSVKERARHLNRMESQTELEKTTPTAPKTPKEFKPSERRSTEEKDESQTSGSVSLDSTERQWLVLAATTDYHPMAKILLTNAHLVKQKVGLNRKLLT</sequence>
<reference evidence="5" key="1">
    <citation type="journal article" date="2023" name="Mol. Biol. Evol.">
        <title>Third-Generation Sequencing Reveals the Adaptive Role of the Epigenome in Three Deep-Sea Polychaetes.</title>
        <authorList>
            <person name="Perez M."/>
            <person name="Aroh O."/>
            <person name="Sun Y."/>
            <person name="Lan Y."/>
            <person name="Juniper S.K."/>
            <person name="Young C.R."/>
            <person name="Angers B."/>
            <person name="Qian P.Y."/>
        </authorList>
    </citation>
    <scope>NUCLEOTIDE SEQUENCE</scope>
    <source>
        <strain evidence="5">R07B-5</strain>
    </source>
</reference>
<comment type="caution">
    <text evidence="5">The sequence shown here is derived from an EMBL/GenBank/DDBJ whole genome shotgun (WGS) entry which is preliminary data.</text>
</comment>